<proteinExistence type="predicted"/>
<dbReference type="AlphaFoldDB" id="A0A8J5TST9"/>
<keyword evidence="2" id="KW-0812">Transmembrane</keyword>
<evidence type="ECO:0000256" key="2">
    <source>
        <dbReference type="SAM" id="Phobius"/>
    </source>
</evidence>
<gene>
    <name evidence="3" type="ORF">Forpe1208_v010978</name>
</gene>
<organism evidence="3 4">
    <name type="scientific">Fusarium oxysporum f. sp. rapae</name>
    <dbReference type="NCBI Taxonomy" id="485398"/>
    <lineage>
        <taxon>Eukaryota</taxon>
        <taxon>Fungi</taxon>
        <taxon>Dikarya</taxon>
        <taxon>Ascomycota</taxon>
        <taxon>Pezizomycotina</taxon>
        <taxon>Sordariomycetes</taxon>
        <taxon>Hypocreomycetidae</taxon>
        <taxon>Hypocreales</taxon>
        <taxon>Nectriaceae</taxon>
        <taxon>Fusarium</taxon>
        <taxon>Fusarium oxysporum species complex</taxon>
    </lineage>
</organism>
<sequence length="193" mass="21669">MSPCEDSTPGQNGNQTESYPDPTHPTNKPQYDDTENDGWSTIPLTSASSPGATPPFIASQYVHDSKPIVKVTNLCRRRYLLCFIWLSAVLIYIAIELFDLVNSADIMKLLAWKHRDDYVLSLHFKFSHMFLNFYKVAQSKASSSTAPDNGYWGNSDMGWVLVFSIVPCAVICGAGRLFDHFLKKYVSIEQGCE</sequence>
<reference evidence="3" key="1">
    <citation type="submission" date="2021-04" db="EMBL/GenBank/DDBJ databases">
        <title>First draft genome resource for Brassicaceae pathogens Fusarium oxysporum f. sp. raphani and Fusarium oxysporum f. sp. rapae.</title>
        <authorList>
            <person name="Asai S."/>
        </authorList>
    </citation>
    <scope>NUCLEOTIDE SEQUENCE</scope>
    <source>
        <strain evidence="3">Tf1208</strain>
    </source>
</reference>
<keyword evidence="2" id="KW-1133">Transmembrane helix</keyword>
<protein>
    <submittedName>
        <fullName evidence="3">Uncharacterized protein</fullName>
    </submittedName>
</protein>
<accession>A0A8J5TST9</accession>
<dbReference type="Proteomes" id="UP000694050">
    <property type="component" value="Unassembled WGS sequence"/>
</dbReference>
<feature type="region of interest" description="Disordered" evidence="1">
    <location>
        <begin position="1"/>
        <end position="37"/>
    </location>
</feature>
<feature type="compositionally biased region" description="Polar residues" evidence="1">
    <location>
        <begin position="8"/>
        <end position="29"/>
    </location>
</feature>
<dbReference type="EMBL" id="JAELUQ010000008">
    <property type="protein sequence ID" value="KAG7409789.1"/>
    <property type="molecule type" value="Genomic_DNA"/>
</dbReference>
<feature type="transmembrane region" description="Helical" evidence="2">
    <location>
        <begin position="79"/>
        <end position="98"/>
    </location>
</feature>
<comment type="caution">
    <text evidence="3">The sequence shown here is derived from an EMBL/GenBank/DDBJ whole genome shotgun (WGS) entry which is preliminary data.</text>
</comment>
<evidence type="ECO:0000313" key="4">
    <source>
        <dbReference type="Proteomes" id="UP000694050"/>
    </source>
</evidence>
<keyword evidence="2" id="KW-0472">Membrane</keyword>
<evidence type="ECO:0000256" key="1">
    <source>
        <dbReference type="SAM" id="MobiDB-lite"/>
    </source>
</evidence>
<feature type="transmembrane region" description="Helical" evidence="2">
    <location>
        <begin position="157"/>
        <end position="178"/>
    </location>
</feature>
<name>A0A8J5TST9_FUSOX</name>
<evidence type="ECO:0000313" key="3">
    <source>
        <dbReference type="EMBL" id="KAG7409789.1"/>
    </source>
</evidence>